<keyword evidence="2" id="KW-1185">Reference proteome</keyword>
<evidence type="ECO:0000313" key="2">
    <source>
        <dbReference type="Proteomes" id="UP000239724"/>
    </source>
</evidence>
<dbReference type="RefSeq" id="WP_104520202.1">
    <property type="nucleotide sequence ID" value="NZ_NHRY01000197.1"/>
</dbReference>
<dbReference type="PANTHER" id="PTHR40266:SF2">
    <property type="entry name" value="TOXIN HIGB-1"/>
    <property type="match status" value="1"/>
</dbReference>
<dbReference type="AlphaFoldDB" id="A0A2S6N954"/>
<accession>A0A2S6N954</accession>
<dbReference type="PANTHER" id="PTHR40266">
    <property type="entry name" value="TOXIN HIGB-1"/>
    <property type="match status" value="1"/>
</dbReference>
<dbReference type="EMBL" id="NHRY01000197">
    <property type="protein sequence ID" value="PPQ31140.1"/>
    <property type="molecule type" value="Genomic_DNA"/>
</dbReference>
<dbReference type="Proteomes" id="UP000239724">
    <property type="component" value="Unassembled WGS sequence"/>
</dbReference>
<gene>
    <name evidence="1" type="ORF">CCS01_17965</name>
</gene>
<evidence type="ECO:0000313" key="1">
    <source>
        <dbReference type="EMBL" id="PPQ31140.1"/>
    </source>
</evidence>
<organism evidence="1 2">
    <name type="scientific">Rhodopila globiformis</name>
    <name type="common">Rhodopseudomonas globiformis</name>
    <dbReference type="NCBI Taxonomy" id="1071"/>
    <lineage>
        <taxon>Bacteria</taxon>
        <taxon>Pseudomonadati</taxon>
        <taxon>Pseudomonadota</taxon>
        <taxon>Alphaproteobacteria</taxon>
        <taxon>Acetobacterales</taxon>
        <taxon>Acetobacteraceae</taxon>
        <taxon>Rhodopila</taxon>
    </lineage>
</organism>
<name>A0A2S6N954_RHOGL</name>
<protein>
    <submittedName>
        <fullName evidence="1">Plasmid maintenance system killer protein</fullName>
    </submittedName>
</protein>
<comment type="caution">
    <text evidence="1">The sequence shown here is derived from an EMBL/GenBank/DDBJ whole genome shotgun (WGS) entry which is preliminary data.</text>
</comment>
<dbReference type="InterPro" id="IPR035093">
    <property type="entry name" value="RelE/ParE_toxin_dom_sf"/>
</dbReference>
<proteinExistence type="predicted"/>
<dbReference type="Gene3D" id="3.30.2310.20">
    <property type="entry name" value="RelE-like"/>
    <property type="match status" value="1"/>
</dbReference>
<dbReference type="InterPro" id="IPR007711">
    <property type="entry name" value="HigB-1"/>
</dbReference>
<reference evidence="1 2" key="1">
    <citation type="journal article" date="2018" name="Arch. Microbiol.">
        <title>New insights into the metabolic potential of the phototrophic purple bacterium Rhodopila globiformis DSM 161(T) from its draft genome sequence and evidence for a vanadium-dependent nitrogenase.</title>
        <authorList>
            <person name="Imhoff J.F."/>
            <person name="Rahn T."/>
            <person name="Kunzel S."/>
            <person name="Neulinger S.C."/>
        </authorList>
    </citation>
    <scope>NUCLEOTIDE SEQUENCE [LARGE SCALE GENOMIC DNA]</scope>
    <source>
        <strain evidence="1 2">DSM 161</strain>
    </source>
</reference>
<sequence>MIRSFRSKPLRLFWEKSDGSRIAAQLHARVSRRLDALDQAITPSDLNIPGFDFHPLSGNRAGVYSIHVNGPWCITFGWDGADVIDVDLENYH</sequence>
<dbReference type="SUPFAM" id="SSF143011">
    <property type="entry name" value="RelE-like"/>
    <property type="match status" value="1"/>
</dbReference>
<dbReference type="OrthoDB" id="9801102at2"/>
<dbReference type="Pfam" id="PF05015">
    <property type="entry name" value="HigB-like_toxin"/>
    <property type="match status" value="1"/>
</dbReference>